<keyword evidence="2" id="KW-0238">DNA-binding</keyword>
<feature type="transmembrane region" description="Helical" evidence="1">
    <location>
        <begin position="92"/>
        <end position="110"/>
    </location>
</feature>
<evidence type="ECO:0000313" key="3">
    <source>
        <dbReference type="Proteomes" id="UP000595332"/>
    </source>
</evidence>
<sequence length="156" mass="17591">MMKILSFAAFIAFAILVTASVTLYTLPFLVLAIYLAMSIITFITYALDKSAAINGRWRTKESTLHLFALAGGWPGALLAQQTLRHKSSKQSFINVLWFTVVLNVGGFIWLHSADGNSFLNSYAHTANIELIHLVDNISLPDFVQIWLWKINYYFKS</sequence>
<evidence type="ECO:0000313" key="2">
    <source>
        <dbReference type="EMBL" id="BBB29254.1"/>
    </source>
</evidence>
<name>A0A7R6P8L2_9GAMM</name>
<dbReference type="Pfam" id="PF06961">
    <property type="entry name" value="DUF1294"/>
    <property type="match status" value="1"/>
</dbReference>
<keyword evidence="3" id="KW-1185">Reference proteome</keyword>
<evidence type="ECO:0000256" key="1">
    <source>
        <dbReference type="SAM" id="Phobius"/>
    </source>
</evidence>
<dbReference type="RefSeq" id="WP_236591094.1">
    <property type="nucleotide sequence ID" value="NZ_AP014546.1"/>
</dbReference>
<dbReference type="Proteomes" id="UP000595332">
    <property type="component" value="Chromosome"/>
</dbReference>
<organism evidence="2 3">
    <name type="scientific">Neptunomonas japonica JAMM 1380</name>
    <dbReference type="NCBI Taxonomy" id="1441457"/>
    <lineage>
        <taxon>Bacteria</taxon>
        <taxon>Pseudomonadati</taxon>
        <taxon>Pseudomonadota</taxon>
        <taxon>Gammaproteobacteria</taxon>
        <taxon>Oceanospirillales</taxon>
        <taxon>Oceanospirillaceae</taxon>
        <taxon>Neptunomonas</taxon>
    </lineage>
</organism>
<accession>A0A7R6P8L2</accession>
<reference evidence="2 3" key="1">
    <citation type="journal article" date="2008" name="Int. J. Syst. Evol. Microbiol.">
        <title>Neptunomonas japonica sp. nov., an Osedax japonicus symbiont-like bacterium isolated from sediment adjacent to sperm whale carcasses off Kagoshima, Japan.</title>
        <authorList>
            <person name="Miyazaki M."/>
            <person name="Nogi Y."/>
            <person name="Fujiwara Y."/>
            <person name="Kawato M."/>
            <person name="Kubokawa K."/>
            <person name="Horikoshi K."/>
        </authorList>
    </citation>
    <scope>NUCLEOTIDE SEQUENCE [LARGE SCALE GENOMIC DNA]</scope>
    <source>
        <strain evidence="2 3">JAMM 1380</strain>
    </source>
</reference>
<gene>
    <name evidence="2" type="ORF">NEJAP_1302</name>
</gene>
<dbReference type="EMBL" id="AP014546">
    <property type="protein sequence ID" value="BBB29254.1"/>
    <property type="molecule type" value="Genomic_DNA"/>
</dbReference>
<feature type="transmembrane region" description="Helical" evidence="1">
    <location>
        <begin position="29"/>
        <end position="47"/>
    </location>
</feature>
<protein>
    <submittedName>
        <fullName evidence="2">DNA-binding protein</fullName>
    </submittedName>
</protein>
<dbReference type="GO" id="GO:0003677">
    <property type="term" value="F:DNA binding"/>
    <property type="evidence" value="ECO:0007669"/>
    <property type="project" value="UniProtKB-KW"/>
</dbReference>
<keyword evidence="1" id="KW-1133">Transmembrane helix</keyword>
<dbReference type="InterPro" id="IPR010718">
    <property type="entry name" value="DUF1294"/>
</dbReference>
<dbReference type="AlphaFoldDB" id="A0A7R6P8L2"/>
<keyword evidence="1" id="KW-0472">Membrane</keyword>
<proteinExistence type="predicted"/>
<keyword evidence="1" id="KW-0812">Transmembrane</keyword>
<dbReference type="KEGG" id="njp:NEJAP_1302"/>